<evidence type="ECO:0000313" key="2">
    <source>
        <dbReference type="EMBL" id="KAH8993007.1"/>
    </source>
</evidence>
<dbReference type="EMBL" id="JAKELL010000020">
    <property type="protein sequence ID" value="KAH8993007.1"/>
    <property type="molecule type" value="Genomic_DNA"/>
</dbReference>
<organism evidence="2 3">
    <name type="scientific">Lactarius akahatsu</name>
    <dbReference type="NCBI Taxonomy" id="416441"/>
    <lineage>
        <taxon>Eukaryota</taxon>
        <taxon>Fungi</taxon>
        <taxon>Dikarya</taxon>
        <taxon>Basidiomycota</taxon>
        <taxon>Agaricomycotina</taxon>
        <taxon>Agaricomycetes</taxon>
        <taxon>Russulales</taxon>
        <taxon>Russulaceae</taxon>
        <taxon>Lactarius</taxon>
    </lineage>
</organism>
<feature type="compositionally biased region" description="Gly residues" evidence="1">
    <location>
        <begin position="238"/>
        <end position="247"/>
    </location>
</feature>
<feature type="compositionally biased region" description="Pro residues" evidence="1">
    <location>
        <begin position="77"/>
        <end position="87"/>
    </location>
</feature>
<gene>
    <name evidence="2" type="ORF">EDB92DRAFT_522618</name>
</gene>
<evidence type="ECO:0000313" key="3">
    <source>
        <dbReference type="Proteomes" id="UP001201163"/>
    </source>
</evidence>
<feature type="compositionally biased region" description="Gly residues" evidence="1">
    <location>
        <begin position="129"/>
        <end position="145"/>
    </location>
</feature>
<sequence>MDYRPRLHLPGTVPISSPTLPVSADRHTYPTGNRVGSSSSSYAPSPNPRKRAKMDDRSSSAPSPISGAFPTHLHQHPAPPPLPPPPQQQHQQHAHAYQSGFFPGFSHDVSPTLPHGSALHTPASFPSPTGGGVSSGGPGGGGSGGPPLHLLQTAAAAASVYVSSPRHHPPRITQPHFGPSTEDLFASVFGPAGASGVGLDPEFDFLAPPLTFDWPQFAPPTTHAGGTSGNQHHQQTTTGGGGSGGGDSSSSSSWLDFLSGAADAPRSPRMAKRSRGDGLGGGGGSEEGAHGPSRSG</sequence>
<feature type="compositionally biased region" description="Gly residues" evidence="1">
    <location>
        <begin position="277"/>
        <end position="286"/>
    </location>
</feature>
<accession>A0AAD4LIH7</accession>
<reference evidence="2" key="1">
    <citation type="submission" date="2022-01" db="EMBL/GenBank/DDBJ databases">
        <title>Comparative genomics reveals a dynamic genome evolution in the ectomycorrhizal milk-cap (Lactarius) mushrooms.</title>
        <authorList>
            <consortium name="DOE Joint Genome Institute"/>
            <person name="Lebreton A."/>
            <person name="Tang N."/>
            <person name="Kuo A."/>
            <person name="LaButti K."/>
            <person name="Drula E."/>
            <person name="Barry K."/>
            <person name="Clum A."/>
            <person name="Lipzen A."/>
            <person name="Mousain D."/>
            <person name="Ng V."/>
            <person name="Wang R."/>
            <person name="Wang X."/>
            <person name="Dai Y."/>
            <person name="Henrissat B."/>
            <person name="Grigoriev I.V."/>
            <person name="Guerin-Laguette A."/>
            <person name="Yu F."/>
            <person name="Martin F.M."/>
        </authorList>
    </citation>
    <scope>NUCLEOTIDE SEQUENCE</scope>
    <source>
        <strain evidence="2">QP</strain>
    </source>
</reference>
<proteinExistence type="predicted"/>
<evidence type="ECO:0000256" key="1">
    <source>
        <dbReference type="SAM" id="MobiDB-lite"/>
    </source>
</evidence>
<keyword evidence="3" id="KW-1185">Reference proteome</keyword>
<comment type="caution">
    <text evidence="2">The sequence shown here is derived from an EMBL/GenBank/DDBJ whole genome shotgun (WGS) entry which is preliminary data.</text>
</comment>
<name>A0AAD4LIH7_9AGAM</name>
<feature type="region of interest" description="Disordered" evidence="1">
    <location>
        <begin position="1"/>
        <end position="149"/>
    </location>
</feature>
<feature type="region of interest" description="Disordered" evidence="1">
    <location>
        <begin position="214"/>
        <end position="296"/>
    </location>
</feature>
<dbReference type="Proteomes" id="UP001201163">
    <property type="component" value="Unassembled WGS sequence"/>
</dbReference>
<protein>
    <submittedName>
        <fullName evidence="2">Uncharacterized protein</fullName>
    </submittedName>
</protein>
<dbReference type="AlphaFoldDB" id="A0AAD4LIH7"/>